<proteinExistence type="predicted"/>
<keyword evidence="4" id="KW-0539">Nucleus</keyword>
<keyword evidence="3" id="KW-0238">DNA-binding</keyword>
<dbReference type="PANTHER" id="PTHR10641:SF1355">
    <property type="entry name" value="MYB-RELATED PROTEIN MYB4-LIKE"/>
    <property type="match status" value="1"/>
</dbReference>
<reference evidence="7 8" key="1">
    <citation type="submission" date="2020-10" db="EMBL/GenBank/DDBJ databases">
        <title>The Coptis chinensis genome and diversification of protoberbering-type alkaloids.</title>
        <authorList>
            <person name="Wang B."/>
            <person name="Shu S."/>
            <person name="Song C."/>
            <person name="Liu Y."/>
        </authorList>
    </citation>
    <scope>NUCLEOTIDE SEQUENCE [LARGE SCALE GENOMIC DNA]</scope>
    <source>
        <strain evidence="7">HL-2020</strain>
        <tissue evidence="7">Leaf</tissue>
    </source>
</reference>
<evidence type="ECO:0000259" key="6">
    <source>
        <dbReference type="PROSITE" id="PS51294"/>
    </source>
</evidence>
<dbReference type="OrthoDB" id="2143914at2759"/>
<dbReference type="SMART" id="SM00717">
    <property type="entry name" value="SANT"/>
    <property type="match status" value="2"/>
</dbReference>
<evidence type="ECO:0000256" key="2">
    <source>
        <dbReference type="ARBA" id="ARBA00022737"/>
    </source>
</evidence>
<dbReference type="PANTHER" id="PTHR10641">
    <property type="entry name" value="MYB FAMILY TRANSCRIPTION FACTOR"/>
    <property type="match status" value="1"/>
</dbReference>
<dbReference type="InterPro" id="IPR017930">
    <property type="entry name" value="Myb_dom"/>
</dbReference>
<dbReference type="EMBL" id="JADFTS010000001">
    <property type="protein sequence ID" value="KAF9626570.1"/>
    <property type="molecule type" value="Genomic_DNA"/>
</dbReference>
<dbReference type="GO" id="GO:0003677">
    <property type="term" value="F:DNA binding"/>
    <property type="evidence" value="ECO:0007669"/>
    <property type="project" value="UniProtKB-KW"/>
</dbReference>
<dbReference type="PROSITE" id="PS51294">
    <property type="entry name" value="HTH_MYB"/>
    <property type="match status" value="2"/>
</dbReference>
<keyword evidence="2" id="KW-0677">Repeat</keyword>
<accession>A0A835IWQ4</accession>
<evidence type="ECO:0000256" key="1">
    <source>
        <dbReference type="ARBA" id="ARBA00004123"/>
    </source>
</evidence>
<dbReference type="GO" id="GO:0005634">
    <property type="term" value="C:nucleus"/>
    <property type="evidence" value="ECO:0007669"/>
    <property type="project" value="UniProtKB-SubCell"/>
</dbReference>
<organism evidence="7 8">
    <name type="scientific">Coptis chinensis</name>
    <dbReference type="NCBI Taxonomy" id="261450"/>
    <lineage>
        <taxon>Eukaryota</taxon>
        <taxon>Viridiplantae</taxon>
        <taxon>Streptophyta</taxon>
        <taxon>Embryophyta</taxon>
        <taxon>Tracheophyta</taxon>
        <taxon>Spermatophyta</taxon>
        <taxon>Magnoliopsida</taxon>
        <taxon>Ranunculales</taxon>
        <taxon>Ranunculaceae</taxon>
        <taxon>Coptidoideae</taxon>
        <taxon>Coptis</taxon>
    </lineage>
</organism>
<evidence type="ECO:0000256" key="4">
    <source>
        <dbReference type="ARBA" id="ARBA00023242"/>
    </source>
</evidence>
<dbReference type="Gene3D" id="1.10.10.60">
    <property type="entry name" value="Homeodomain-like"/>
    <property type="match status" value="2"/>
</dbReference>
<dbReference type="Pfam" id="PF00249">
    <property type="entry name" value="Myb_DNA-binding"/>
    <property type="match status" value="2"/>
</dbReference>
<dbReference type="InterPro" id="IPR009057">
    <property type="entry name" value="Homeodomain-like_sf"/>
</dbReference>
<evidence type="ECO:0000313" key="7">
    <source>
        <dbReference type="EMBL" id="KAF9626570.1"/>
    </source>
</evidence>
<dbReference type="InterPro" id="IPR015495">
    <property type="entry name" value="Myb_TF_plants"/>
</dbReference>
<dbReference type="SUPFAM" id="SSF46689">
    <property type="entry name" value="Homeodomain-like"/>
    <property type="match status" value="1"/>
</dbReference>
<evidence type="ECO:0000259" key="5">
    <source>
        <dbReference type="PROSITE" id="PS50090"/>
    </source>
</evidence>
<gene>
    <name evidence="7" type="ORF">IFM89_035455</name>
</gene>
<keyword evidence="8" id="KW-1185">Reference proteome</keyword>
<feature type="domain" description="Myb-like" evidence="5">
    <location>
        <begin position="62"/>
        <end position="112"/>
    </location>
</feature>
<evidence type="ECO:0000256" key="3">
    <source>
        <dbReference type="ARBA" id="ARBA00023125"/>
    </source>
</evidence>
<protein>
    <submittedName>
        <fullName evidence="7">Uncharacterized protein</fullName>
    </submittedName>
</protein>
<comment type="caution">
    <text evidence="7">The sequence shown here is derived from an EMBL/GenBank/DDBJ whole genome shotgun (WGS) entry which is preliminary data.</text>
</comment>
<sequence>MGRFSVCQRTGFRKGAWTAEEDRLLTAYITRYGHWNWRELPRFAGLSRCGKSCRLRWMNYLRPNIKRGNYSREEEKLIITLHEKLGNKWSAIAAGLPGRTDNEIKNHWHTHLKKRSEQYTTSMKEGRRKHVRCATFAKTESVPKSVYPNTVTPLILESSTVVPKSPQQSSDISSLTADSEALSYENHIKDETPQGSCPLLSSPDDYEVLSYRSEIMGDIGISSEPVLFGESFWTEPFLVQDSDMHLSDDQLVDPLLLFSLSQLEEGLNLYDLYDGLSMEFVDRQPVEAIFQ</sequence>
<dbReference type="FunFam" id="1.10.10.60:FF:000001">
    <property type="entry name" value="MYB-related transcription factor"/>
    <property type="match status" value="1"/>
</dbReference>
<name>A0A835IWQ4_9MAGN</name>
<comment type="subcellular location">
    <subcellularLocation>
        <location evidence="1">Nucleus</location>
    </subcellularLocation>
</comment>
<dbReference type="Proteomes" id="UP000631114">
    <property type="component" value="Unassembled WGS sequence"/>
</dbReference>
<dbReference type="AlphaFoldDB" id="A0A835IWQ4"/>
<feature type="domain" description="HTH myb-type" evidence="6">
    <location>
        <begin position="9"/>
        <end position="61"/>
    </location>
</feature>
<feature type="domain" description="Myb-like" evidence="5">
    <location>
        <begin position="9"/>
        <end position="61"/>
    </location>
</feature>
<dbReference type="PROSITE" id="PS50090">
    <property type="entry name" value="MYB_LIKE"/>
    <property type="match status" value="2"/>
</dbReference>
<dbReference type="CDD" id="cd00167">
    <property type="entry name" value="SANT"/>
    <property type="match status" value="2"/>
</dbReference>
<feature type="domain" description="HTH myb-type" evidence="6">
    <location>
        <begin position="62"/>
        <end position="116"/>
    </location>
</feature>
<dbReference type="InterPro" id="IPR001005">
    <property type="entry name" value="SANT/Myb"/>
</dbReference>
<evidence type="ECO:0000313" key="8">
    <source>
        <dbReference type="Proteomes" id="UP000631114"/>
    </source>
</evidence>